<dbReference type="InterPro" id="IPR050121">
    <property type="entry name" value="Cytochrome_P450_monoxygenase"/>
</dbReference>
<dbReference type="CDD" id="cd11060">
    <property type="entry name" value="CYP57A1-like"/>
    <property type="match status" value="1"/>
</dbReference>
<evidence type="ECO:0000256" key="4">
    <source>
        <dbReference type="ARBA" id="ARBA00023004"/>
    </source>
</evidence>
<evidence type="ECO:0000256" key="5">
    <source>
        <dbReference type="PIRSR" id="PIRSR602403-1"/>
    </source>
</evidence>
<keyword evidence="7" id="KW-0808">Transferase</keyword>
<keyword evidence="5" id="KW-0349">Heme</keyword>
<protein>
    <submittedName>
        <fullName evidence="7">Related to pisatin demethylase (Cytochrome P450)</fullName>
    </submittedName>
</protein>
<dbReference type="SUPFAM" id="SSF48264">
    <property type="entry name" value="Cytochrome P450"/>
    <property type="match status" value="1"/>
</dbReference>
<evidence type="ECO:0000313" key="7">
    <source>
        <dbReference type="EMBL" id="CZR67450.1"/>
    </source>
</evidence>
<evidence type="ECO:0000256" key="1">
    <source>
        <dbReference type="ARBA" id="ARBA00001971"/>
    </source>
</evidence>
<feature type="binding site" description="axial binding residue" evidence="5">
    <location>
        <position position="453"/>
    </location>
    <ligand>
        <name>heme</name>
        <dbReference type="ChEBI" id="CHEBI:30413"/>
    </ligand>
    <ligandPart>
        <name>Fe</name>
        <dbReference type="ChEBI" id="CHEBI:18248"/>
    </ligandPart>
</feature>
<dbReference type="Proteomes" id="UP000184330">
    <property type="component" value="Unassembled WGS sequence"/>
</dbReference>
<reference evidence="7 8" key="1">
    <citation type="submission" date="2016-03" db="EMBL/GenBank/DDBJ databases">
        <authorList>
            <person name="Ploux O."/>
        </authorList>
    </citation>
    <scope>NUCLEOTIDE SEQUENCE [LARGE SCALE GENOMIC DNA]</scope>
    <source>
        <strain evidence="7 8">UAMH 11012</strain>
    </source>
</reference>
<dbReference type="EMBL" id="FJOG01000044">
    <property type="protein sequence ID" value="CZR67450.1"/>
    <property type="molecule type" value="Genomic_DNA"/>
</dbReference>
<dbReference type="InterPro" id="IPR036396">
    <property type="entry name" value="Cyt_P450_sf"/>
</dbReference>
<sequence length="513" mass="58057">MDLASVLRSLHELYVAFFSSPFTFIGTVVGYFIVVQYLSYRRLAHIPGPRLAACSNLWLVRAIWGQQSHLDVYEVSKQYGPLTRIGPNDLITTDVGLIHRIQAARSPYKRSRWYRGFRLAPGIDNVLSQTDDKLHTKRRAQLSLGFSLHNQESIIDRHVANLIALLRTKYLSNEEQIKIVDLAEKLQFFALDVVMDIATGSPFGDLVHDEDRYEYLKSTADSLPAIAMVSSVPWAGKLLQSKYIARLIAPKASEYGIGKIVDIASKMVAARIDDKSKADGEDMLSHFLSAGITPTECIYESMIAILGGSDTMSIALRSVMLFTITNPRVYNILVSSILEFSTYLPPGLMISSTNLKRVPYLQAVIKESLRIFPPGTGQMPKMAPREGDTLNGIKIPAWTNVGTNPWFIMRDPANFGPDAEMFRPERWLEADEKRLKEMNYVWELVWGYGKYQCLGKQIAEMELGKVVFELLRHFEWEIVDPTKPMESRNVGIWIQKGMNVRVTERALDASREK</sequence>
<keyword evidence="3 5" id="KW-0479">Metal-binding</keyword>
<accession>A0A1L7XQY6</accession>
<dbReference type="PANTHER" id="PTHR24305">
    <property type="entry name" value="CYTOCHROME P450"/>
    <property type="match status" value="1"/>
</dbReference>
<dbReference type="InterPro" id="IPR002403">
    <property type="entry name" value="Cyt_P450_E_grp-IV"/>
</dbReference>
<keyword evidence="4 5" id="KW-0408">Iron</keyword>
<evidence type="ECO:0000256" key="2">
    <source>
        <dbReference type="ARBA" id="ARBA00010617"/>
    </source>
</evidence>
<dbReference type="GO" id="GO:0020037">
    <property type="term" value="F:heme binding"/>
    <property type="evidence" value="ECO:0007669"/>
    <property type="project" value="InterPro"/>
</dbReference>
<dbReference type="GO" id="GO:0004497">
    <property type="term" value="F:monooxygenase activity"/>
    <property type="evidence" value="ECO:0007669"/>
    <property type="project" value="InterPro"/>
</dbReference>
<comment type="similarity">
    <text evidence="2">Belongs to the cytochrome P450 family.</text>
</comment>
<dbReference type="OrthoDB" id="1470350at2759"/>
<feature type="transmembrane region" description="Helical" evidence="6">
    <location>
        <begin position="13"/>
        <end position="34"/>
    </location>
</feature>
<name>A0A1L7XQY6_9HELO</name>
<proteinExistence type="inferred from homology"/>
<dbReference type="GO" id="GO:0008168">
    <property type="term" value="F:methyltransferase activity"/>
    <property type="evidence" value="ECO:0007669"/>
    <property type="project" value="UniProtKB-KW"/>
</dbReference>
<dbReference type="Gene3D" id="1.10.630.10">
    <property type="entry name" value="Cytochrome P450"/>
    <property type="match status" value="1"/>
</dbReference>
<keyword evidence="7" id="KW-0489">Methyltransferase</keyword>
<dbReference type="PRINTS" id="PR00465">
    <property type="entry name" value="EP450IV"/>
</dbReference>
<evidence type="ECO:0000313" key="8">
    <source>
        <dbReference type="Proteomes" id="UP000184330"/>
    </source>
</evidence>
<keyword evidence="6" id="KW-1133">Transmembrane helix</keyword>
<evidence type="ECO:0000256" key="6">
    <source>
        <dbReference type="SAM" id="Phobius"/>
    </source>
</evidence>
<dbReference type="AlphaFoldDB" id="A0A1L7XQY6"/>
<dbReference type="GO" id="GO:0016705">
    <property type="term" value="F:oxidoreductase activity, acting on paired donors, with incorporation or reduction of molecular oxygen"/>
    <property type="evidence" value="ECO:0007669"/>
    <property type="project" value="InterPro"/>
</dbReference>
<dbReference type="PANTHER" id="PTHR24305:SF168">
    <property type="entry name" value="P450, PUTATIVE (EUROFUNG)-RELATED"/>
    <property type="match status" value="1"/>
</dbReference>
<organism evidence="7 8">
    <name type="scientific">Phialocephala subalpina</name>
    <dbReference type="NCBI Taxonomy" id="576137"/>
    <lineage>
        <taxon>Eukaryota</taxon>
        <taxon>Fungi</taxon>
        <taxon>Dikarya</taxon>
        <taxon>Ascomycota</taxon>
        <taxon>Pezizomycotina</taxon>
        <taxon>Leotiomycetes</taxon>
        <taxon>Helotiales</taxon>
        <taxon>Mollisiaceae</taxon>
        <taxon>Phialocephala</taxon>
        <taxon>Phialocephala fortinii species complex</taxon>
    </lineage>
</organism>
<dbReference type="GO" id="GO:0032259">
    <property type="term" value="P:methylation"/>
    <property type="evidence" value="ECO:0007669"/>
    <property type="project" value="UniProtKB-KW"/>
</dbReference>
<dbReference type="PRINTS" id="PR00385">
    <property type="entry name" value="P450"/>
</dbReference>
<keyword evidence="8" id="KW-1185">Reference proteome</keyword>
<keyword evidence="6" id="KW-0472">Membrane</keyword>
<dbReference type="STRING" id="576137.A0A1L7XQY6"/>
<keyword evidence="6" id="KW-0812">Transmembrane</keyword>
<gene>
    <name evidence="7" type="ORF">PAC_17349</name>
</gene>
<comment type="cofactor">
    <cofactor evidence="1 5">
        <name>heme</name>
        <dbReference type="ChEBI" id="CHEBI:30413"/>
    </cofactor>
</comment>
<dbReference type="GO" id="GO:0005506">
    <property type="term" value="F:iron ion binding"/>
    <property type="evidence" value="ECO:0007669"/>
    <property type="project" value="InterPro"/>
</dbReference>
<evidence type="ECO:0000256" key="3">
    <source>
        <dbReference type="ARBA" id="ARBA00022723"/>
    </source>
</evidence>
<dbReference type="InterPro" id="IPR001128">
    <property type="entry name" value="Cyt_P450"/>
</dbReference>
<dbReference type="Pfam" id="PF00067">
    <property type="entry name" value="p450"/>
    <property type="match status" value="1"/>
</dbReference>